<proteinExistence type="predicted"/>
<dbReference type="EMBL" id="CAJVPS010007791">
    <property type="protein sequence ID" value="CAG8638009.1"/>
    <property type="molecule type" value="Genomic_DNA"/>
</dbReference>
<protein>
    <submittedName>
        <fullName evidence="1">8110_t:CDS:1</fullName>
    </submittedName>
</protein>
<evidence type="ECO:0000313" key="1">
    <source>
        <dbReference type="EMBL" id="CAG8638009.1"/>
    </source>
</evidence>
<gene>
    <name evidence="1" type="ORF">ALEPTO_LOCUS9612</name>
</gene>
<accession>A0A9N9DJW2</accession>
<dbReference type="OrthoDB" id="9996127at2759"/>
<sequence length="416" mass="46996">MTPHAYAFGDVDNDEDNEFIVGNLKGELAIFKDHLHCVGDIRNSGKNSIVCVNAEGKCHIFDIAFGSPNTTSTSLIDDGSTPPPIRPIINDKSHEIGKPDLTLSVPDYMVHSKPIILLLNVDGDGQNEIILARTDRVLHIYNFQMPSPSLLNDSSSISSGSNYATETIGGVPSKKEESLYLTKKKKWLFDHQLTSLLSTIDPNTRASLLLVGQPGGHFSVRERNEKRTSPAPNEIGLLEEETNVEINIERRDDVFITCAWNGSTYVIDHEFNVVNLEFESRVCAFAAGKYAITPGYSVPCFMYVDFEDNIYVYYNIQIDTKPVINFGEVMHDGHINKYEELLKSYDKDCEQGNPLVLFVFLHQQNLNDCYSYQKSKRSRRINRHLINRYQSLHPFLTNACTTWMTIEIEGENDESN</sequence>
<dbReference type="PANTHER" id="PTHR16317">
    <property type="entry name" value="INTEGRIN ALPHA REPEAT DOMAIN-CONTAINING"/>
    <property type="match status" value="1"/>
</dbReference>
<evidence type="ECO:0000313" key="2">
    <source>
        <dbReference type="Proteomes" id="UP000789508"/>
    </source>
</evidence>
<comment type="caution">
    <text evidence="1">The sequence shown here is derived from an EMBL/GenBank/DDBJ whole genome shotgun (WGS) entry which is preliminary data.</text>
</comment>
<dbReference type="PANTHER" id="PTHR16317:SF1">
    <property type="entry name" value="KICSTOR COMPLEX PROTEIN ITFG2"/>
    <property type="match status" value="1"/>
</dbReference>
<organism evidence="1 2">
    <name type="scientific">Ambispora leptoticha</name>
    <dbReference type="NCBI Taxonomy" id="144679"/>
    <lineage>
        <taxon>Eukaryota</taxon>
        <taxon>Fungi</taxon>
        <taxon>Fungi incertae sedis</taxon>
        <taxon>Mucoromycota</taxon>
        <taxon>Glomeromycotina</taxon>
        <taxon>Glomeromycetes</taxon>
        <taxon>Archaeosporales</taxon>
        <taxon>Ambisporaceae</taxon>
        <taxon>Ambispora</taxon>
    </lineage>
</organism>
<dbReference type="SUPFAM" id="SSF69318">
    <property type="entry name" value="Integrin alpha N-terminal domain"/>
    <property type="match status" value="1"/>
</dbReference>
<keyword evidence="2" id="KW-1185">Reference proteome</keyword>
<name>A0A9N9DJW2_9GLOM</name>
<dbReference type="AlphaFoldDB" id="A0A9N9DJW2"/>
<dbReference type="Proteomes" id="UP000789508">
    <property type="component" value="Unassembled WGS sequence"/>
</dbReference>
<dbReference type="InterPro" id="IPR028994">
    <property type="entry name" value="Integrin_alpha_N"/>
</dbReference>
<reference evidence="1" key="1">
    <citation type="submission" date="2021-06" db="EMBL/GenBank/DDBJ databases">
        <authorList>
            <person name="Kallberg Y."/>
            <person name="Tangrot J."/>
            <person name="Rosling A."/>
        </authorList>
    </citation>
    <scope>NUCLEOTIDE SEQUENCE</scope>
    <source>
        <strain evidence="1">FL130A</strain>
    </source>
</reference>
<dbReference type="InterPro" id="IPR031793">
    <property type="entry name" value="KICSTOR_ITFG2"/>
</dbReference>
<dbReference type="Pfam" id="PF15907">
    <property type="entry name" value="Itfg2"/>
    <property type="match status" value="2"/>
</dbReference>
<dbReference type="GO" id="GO:0032006">
    <property type="term" value="P:regulation of TOR signaling"/>
    <property type="evidence" value="ECO:0007669"/>
    <property type="project" value="TreeGrafter"/>
</dbReference>